<sequence>MMKKRFVEVKAIFHEDGSITPTHIIWDDTREFEIEEILDIRKAASLKVGGQGLRYTVRILDKKKYLFYEEPKWFVEGK</sequence>
<gene>
    <name evidence="1" type="ORF">DW687_07605</name>
</gene>
<protein>
    <submittedName>
        <fullName evidence="1">Uncharacterized protein</fullName>
    </submittedName>
</protein>
<dbReference type="AlphaFoldDB" id="A0A3E3DZA2"/>
<accession>A0A3E3DZA2</accession>
<name>A0A3E3DZA2_9FIRM</name>
<comment type="caution">
    <text evidence="1">The sequence shown here is derived from an EMBL/GenBank/DDBJ whole genome shotgun (WGS) entry which is preliminary data.</text>
</comment>
<dbReference type="EMBL" id="QUSM01000003">
    <property type="protein sequence ID" value="RGD74614.1"/>
    <property type="molecule type" value="Genomic_DNA"/>
</dbReference>
<evidence type="ECO:0000313" key="1">
    <source>
        <dbReference type="EMBL" id="RGD74614.1"/>
    </source>
</evidence>
<proteinExistence type="predicted"/>
<reference evidence="1 2" key="1">
    <citation type="submission" date="2018-08" db="EMBL/GenBank/DDBJ databases">
        <title>A genome reference for cultivated species of the human gut microbiota.</title>
        <authorList>
            <person name="Zou Y."/>
            <person name="Xue W."/>
            <person name="Luo G."/>
        </authorList>
    </citation>
    <scope>NUCLEOTIDE SEQUENCE [LARGE SCALE GENOMIC DNA]</scope>
    <source>
        <strain evidence="1 2">AM25-6</strain>
    </source>
</reference>
<evidence type="ECO:0000313" key="2">
    <source>
        <dbReference type="Proteomes" id="UP000261212"/>
    </source>
</evidence>
<dbReference type="Proteomes" id="UP000261212">
    <property type="component" value="Unassembled WGS sequence"/>
</dbReference>
<organism evidence="1 2">
    <name type="scientific">Anaerofustis stercorihominis</name>
    <dbReference type="NCBI Taxonomy" id="214853"/>
    <lineage>
        <taxon>Bacteria</taxon>
        <taxon>Bacillati</taxon>
        <taxon>Bacillota</taxon>
        <taxon>Clostridia</taxon>
        <taxon>Eubacteriales</taxon>
        <taxon>Eubacteriaceae</taxon>
        <taxon>Anaerofustis</taxon>
    </lineage>
</organism>